<gene>
    <name evidence="2" type="ORF">PV08_03339</name>
</gene>
<dbReference type="EMBL" id="KN847493">
    <property type="protein sequence ID" value="KIW19049.1"/>
    <property type="molecule type" value="Genomic_DNA"/>
</dbReference>
<keyword evidence="3" id="KW-1185">Reference proteome</keyword>
<dbReference type="HOGENOM" id="CLU_1215366_0_0_1"/>
<feature type="region of interest" description="Disordered" evidence="1">
    <location>
        <begin position="80"/>
        <end position="156"/>
    </location>
</feature>
<feature type="compositionally biased region" description="Basic residues" evidence="1">
    <location>
        <begin position="104"/>
        <end position="128"/>
    </location>
</feature>
<dbReference type="Proteomes" id="UP000053328">
    <property type="component" value="Unassembled WGS sequence"/>
</dbReference>
<reference evidence="2 3" key="1">
    <citation type="submission" date="2015-01" db="EMBL/GenBank/DDBJ databases">
        <title>The Genome Sequence of Exophiala spinifera CBS89968.</title>
        <authorList>
            <consortium name="The Broad Institute Genomics Platform"/>
            <person name="Cuomo C."/>
            <person name="de Hoog S."/>
            <person name="Gorbushina A."/>
            <person name="Stielow B."/>
            <person name="Teixiera M."/>
            <person name="Abouelleil A."/>
            <person name="Chapman S.B."/>
            <person name="Priest M."/>
            <person name="Young S.K."/>
            <person name="Wortman J."/>
            <person name="Nusbaum C."/>
            <person name="Birren B."/>
        </authorList>
    </citation>
    <scope>NUCLEOTIDE SEQUENCE [LARGE SCALE GENOMIC DNA]</scope>
    <source>
        <strain evidence="2 3">CBS 89968</strain>
    </source>
</reference>
<evidence type="ECO:0000256" key="1">
    <source>
        <dbReference type="SAM" id="MobiDB-lite"/>
    </source>
</evidence>
<accession>A0A0D2C691</accession>
<feature type="compositionally biased region" description="Basic residues" evidence="1">
    <location>
        <begin position="1"/>
        <end position="17"/>
    </location>
</feature>
<evidence type="ECO:0000313" key="3">
    <source>
        <dbReference type="Proteomes" id="UP000053328"/>
    </source>
</evidence>
<proteinExistence type="predicted"/>
<feature type="region of interest" description="Disordered" evidence="1">
    <location>
        <begin position="1"/>
        <end position="29"/>
    </location>
</feature>
<dbReference type="AlphaFoldDB" id="A0A0D2C691"/>
<name>A0A0D2C691_9EURO</name>
<feature type="compositionally biased region" description="Polar residues" evidence="1">
    <location>
        <begin position="89"/>
        <end position="102"/>
    </location>
</feature>
<organism evidence="2 3">
    <name type="scientific">Exophiala spinifera</name>
    <dbReference type="NCBI Taxonomy" id="91928"/>
    <lineage>
        <taxon>Eukaryota</taxon>
        <taxon>Fungi</taxon>
        <taxon>Dikarya</taxon>
        <taxon>Ascomycota</taxon>
        <taxon>Pezizomycotina</taxon>
        <taxon>Eurotiomycetes</taxon>
        <taxon>Chaetothyriomycetidae</taxon>
        <taxon>Chaetothyriales</taxon>
        <taxon>Herpotrichiellaceae</taxon>
        <taxon>Exophiala</taxon>
    </lineage>
</organism>
<sequence length="258" mass="28512">MGLRLKLRKTFSSSHKKTRDDIHIPPPGETYYTDRTDIEYYKPHEIPRSKYRGKVDPEHQASLAAFSLVDAFTSARRRSSLALSGSFSPRGTKSQSRATSRAPSRIHSRAPSRIQSRIHSRAPSRRPSHSGLRTETHLESLSSSGSTSREKSLSASTALDVETASTSIFDHSTAVSSAPAERDIKYGARAAGLTQHDSGIAMDIPDIVLSKQITVHDTPFTAEELEQAMTRATLKSRDFRNDDEPMMMQMGRRSAIAA</sequence>
<evidence type="ECO:0000313" key="2">
    <source>
        <dbReference type="EMBL" id="KIW19049.1"/>
    </source>
</evidence>
<dbReference type="VEuPathDB" id="FungiDB:PV08_03339"/>
<protein>
    <submittedName>
        <fullName evidence="2">Uncharacterized protein</fullName>
    </submittedName>
</protein>
<dbReference type="GeneID" id="27330422"/>
<dbReference type="OrthoDB" id="5408144at2759"/>
<dbReference type="RefSeq" id="XP_016239265.1">
    <property type="nucleotide sequence ID" value="XM_016377695.1"/>
</dbReference>